<accession>A0A0F9ADR3</accession>
<dbReference type="AlphaFoldDB" id="A0A0F9ADR3"/>
<proteinExistence type="predicted"/>
<dbReference type="InterPro" id="IPR057447">
    <property type="entry name" value="Bbp19-like_phage"/>
</dbReference>
<organism evidence="3">
    <name type="scientific">marine sediment metagenome</name>
    <dbReference type="NCBI Taxonomy" id="412755"/>
    <lineage>
        <taxon>unclassified sequences</taxon>
        <taxon>metagenomes</taxon>
        <taxon>ecological metagenomes</taxon>
    </lineage>
</organism>
<evidence type="ECO:0000259" key="2">
    <source>
        <dbReference type="Pfam" id="PF25181"/>
    </source>
</evidence>
<reference evidence="3" key="1">
    <citation type="journal article" date="2015" name="Nature">
        <title>Complex archaea that bridge the gap between prokaryotes and eukaryotes.</title>
        <authorList>
            <person name="Spang A."/>
            <person name="Saw J.H."/>
            <person name="Jorgensen S.L."/>
            <person name="Zaremba-Niedzwiedzka K."/>
            <person name="Martijn J."/>
            <person name="Lind A.E."/>
            <person name="van Eijk R."/>
            <person name="Schleper C."/>
            <person name="Guy L."/>
            <person name="Ettema T.J."/>
        </authorList>
    </citation>
    <scope>NUCLEOTIDE SEQUENCE</scope>
</reference>
<gene>
    <name evidence="3" type="ORF">LCGC14_2663140</name>
</gene>
<feature type="domain" description="Bbp19-like phage" evidence="2">
    <location>
        <begin position="2"/>
        <end position="52"/>
    </location>
</feature>
<sequence length="77" mass="8444">MFLGTPQGKRVLYEIIGWAGVLDSAAVPGDPHMTYHREGMREMGVMILAVLRAGPPDKTAATEADSDTYFHQPEPED</sequence>
<evidence type="ECO:0000313" key="3">
    <source>
        <dbReference type="EMBL" id="KKK96400.1"/>
    </source>
</evidence>
<protein>
    <recommendedName>
        <fullName evidence="2">Bbp19-like phage domain-containing protein</fullName>
    </recommendedName>
</protein>
<dbReference type="Pfam" id="PF25181">
    <property type="entry name" value="Phage_Bbp19"/>
    <property type="match status" value="1"/>
</dbReference>
<name>A0A0F9ADR3_9ZZZZ</name>
<evidence type="ECO:0000256" key="1">
    <source>
        <dbReference type="SAM" id="MobiDB-lite"/>
    </source>
</evidence>
<feature type="region of interest" description="Disordered" evidence="1">
    <location>
        <begin position="57"/>
        <end position="77"/>
    </location>
</feature>
<dbReference type="EMBL" id="LAZR01046506">
    <property type="protein sequence ID" value="KKK96400.1"/>
    <property type="molecule type" value="Genomic_DNA"/>
</dbReference>
<comment type="caution">
    <text evidence="3">The sequence shown here is derived from an EMBL/GenBank/DDBJ whole genome shotgun (WGS) entry which is preliminary data.</text>
</comment>